<feature type="region of interest" description="Disordered" evidence="1">
    <location>
        <begin position="72"/>
        <end position="95"/>
    </location>
</feature>
<name>A0ABY8CIB2_9ARCH</name>
<evidence type="ECO:0000313" key="3">
    <source>
        <dbReference type="Proteomes" id="UP001218034"/>
    </source>
</evidence>
<dbReference type="GeneID" id="90590180"/>
<sequence length="95" mass="10399">MFFEKSNDDREGEVRISTSQEKAEEKEASSNRSKLEQEAKSKLLGGSTDESSGITIEDVHRQNERIIELLEEINGDDDSNSNAQELGGAAADGLL</sequence>
<organism evidence="2 3">
    <name type="scientific">Candidatus Nanohalococcus occultus</name>
    <dbReference type="NCBI Taxonomy" id="2978047"/>
    <lineage>
        <taxon>Archaea</taxon>
        <taxon>Candidatus Nanohalarchaeota</taxon>
        <taxon>Candidatus Nanohalarchaeota incertae sedis</taxon>
        <taxon>Candidatus Nanohalococcus</taxon>
    </lineage>
</organism>
<dbReference type="Proteomes" id="UP001218034">
    <property type="component" value="Chromosome"/>
</dbReference>
<accession>A0ABY8CIB2</accession>
<dbReference type="EMBL" id="CP104395">
    <property type="protein sequence ID" value="WEL19755.1"/>
    <property type="molecule type" value="Genomic_DNA"/>
</dbReference>
<evidence type="ECO:0000256" key="1">
    <source>
        <dbReference type="SAM" id="MobiDB-lite"/>
    </source>
</evidence>
<proteinExistence type="predicted"/>
<feature type="region of interest" description="Disordered" evidence="1">
    <location>
        <begin position="1"/>
        <end position="59"/>
    </location>
</feature>
<protein>
    <submittedName>
        <fullName evidence="2">Uncharacterized protein</fullName>
    </submittedName>
</protein>
<evidence type="ECO:0000313" key="2">
    <source>
        <dbReference type="EMBL" id="WEL19755.1"/>
    </source>
</evidence>
<gene>
    <name evidence="2" type="ORF">SVXNc_0743</name>
</gene>
<reference evidence="2 3" key="1">
    <citation type="submission" date="2022-09" db="EMBL/GenBank/DDBJ databases">
        <title>Xylan utilization by haloarchaea-nanohaloarchaea associations.</title>
        <authorList>
            <person name="Yakimov M."/>
        </authorList>
    </citation>
    <scope>NUCLEOTIDE SEQUENCE [LARGE SCALE GENOMIC DNA]</scope>
    <source>
        <strain evidence="2 3">SVXNc</strain>
    </source>
</reference>
<feature type="compositionally biased region" description="Basic and acidic residues" evidence="1">
    <location>
        <begin position="1"/>
        <end position="14"/>
    </location>
</feature>
<dbReference type="RefSeq" id="WP_347721587.1">
    <property type="nucleotide sequence ID" value="NZ_CP104395.1"/>
</dbReference>
<feature type="compositionally biased region" description="Basic and acidic residues" evidence="1">
    <location>
        <begin position="21"/>
        <end position="41"/>
    </location>
</feature>
<keyword evidence="3" id="KW-1185">Reference proteome</keyword>